<keyword evidence="8 13" id="KW-0064">Aspartyl protease</keyword>
<evidence type="ECO:0000256" key="13">
    <source>
        <dbReference type="RuleBase" id="RU000454"/>
    </source>
</evidence>
<keyword evidence="6 13" id="KW-0645">Protease</keyword>
<evidence type="ECO:0000256" key="12">
    <source>
        <dbReference type="PIRSR" id="PIRSR601461-1"/>
    </source>
</evidence>
<proteinExistence type="inferred from homology"/>
<evidence type="ECO:0000313" key="16">
    <source>
        <dbReference type="EMBL" id="PVH21897.1"/>
    </source>
</evidence>
<dbReference type="Gene3D" id="2.40.70.10">
    <property type="entry name" value="Acid Proteases"/>
    <property type="match status" value="2"/>
</dbReference>
<comment type="caution">
    <text evidence="16">The sequence shown here is derived from an EMBL/GenBank/DDBJ whole genome shotgun (WGS) entry which is preliminary data.</text>
</comment>
<dbReference type="PRINTS" id="PR00792">
    <property type="entry name" value="PEPSIN"/>
</dbReference>
<protein>
    <recommendedName>
        <fullName evidence="4">candidapepsin</fullName>
        <ecNumber evidence="4">3.4.23.24</ecNumber>
    </recommendedName>
</protein>
<evidence type="ECO:0000256" key="2">
    <source>
        <dbReference type="ARBA" id="ARBA00004613"/>
    </source>
</evidence>
<feature type="chain" id="PRO_5015919039" description="candidapepsin" evidence="14">
    <location>
        <begin position="18"/>
        <end position="397"/>
    </location>
</feature>
<dbReference type="EC" id="3.4.23.24" evidence="4"/>
<evidence type="ECO:0000256" key="1">
    <source>
        <dbReference type="ARBA" id="ARBA00001675"/>
    </source>
</evidence>
<dbReference type="InterPro" id="IPR001969">
    <property type="entry name" value="Aspartic_peptidase_AS"/>
</dbReference>
<dbReference type="VEuPathDB" id="FungiDB:CXQ85_004561"/>
<keyword evidence="7 14" id="KW-0732">Signal</keyword>
<feature type="domain" description="Peptidase A1" evidence="15">
    <location>
        <begin position="88"/>
        <end position="384"/>
    </location>
</feature>
<keyword evidence="9 13" id="KW-0378">Hydrolase</keyword>
<dbReference type="InterPro" id="IPR001461">
    <property type="entry name" value="Aspartic_peptidase_A1"/>
</dbReference>
<dbReference type="InterPro" id="IPR021109">
    <property type="entry name" value="Peptidase_aspartic_dom_sf"/>
</dbReference>
<keyword evidence="11" id="KW-1015">Disulfide bond</keyword>
<dbReference type="Proteomes" id="UP000244309">
    <property type="component" value="Unassembled WGS sequence"/>
</dbReference>
<comment type="subcellular location">
    <subcellularLocation>
        <location evidence="2">Secreted</location>
    </subcellularLocation>
</comment>
<feature type="active site" evidence="12">
    <location>
        <position position="106"/>
    </location>
</feature>
<gene>
    <name evidence="16" type="ORF">CXQ85_004561</name>
</gene>
<dbReference type="GO" id="GO:0005576">
    <property type="term" value="C:extracellular region"/>
    <property type="evidence" value="ECO:0007669"/>
    <property type="project" value="UniProtKB-SubCell"/>
</dbReference>
<evidence type="ECO:0000256" key="14">
    <source>
        <dbReference type="SAM" id="SignalP"/>
    </source>
</evidence>
<evidence type="ECO:0000256" key="9">
    <source>
        <dbReference type="ARBA" id="ARBA00022801"/>
    </source>
</evidence>
<dbReference type="PANTHER" id="PTHR47966:SF65">
    <property type="entry name" value="ASPARTIC-TYPE ENDOPEPTIDASE"/>
    <property type="match status" value="1"/>
</dbReference>
<dbReference type="InterPro" id="IPR033876">
    <property type="entry name" value="SAP-like"/>
</dbReference>
<dbReference type="GeneID" id="37009891"/>
<evidence type="ECO:0000256" key="6">
    <source>
        <dbReference type="ARBA" id="ARBA00022670"/>
    </source>
</evidence>
<dbReference type="Pfam" id="PF00026">
    <property type="entry name" value="Asp"/>
    <property type="match status" value="1"/>
</dbReference>
<name>A0A2V1AUS5_9ASCO</name>
<dbReference type="CDD" id="cd05474">
    <property type="entry name" value="SAP_like"/>
    <property type="match status" value="1"/>
</dbReference>
<feature type="signal peptide" evidence="14">
    <location>
        <begin position="1"/>
        <end position="17"/>
    </location>
</feature>
<organism evidence="16 17">
    <name type="scientific">Candidozyma haemuli</name>
    <dbReference type="NCBI Taxonomy" id="45357"/>
    <lineage>
        <taxon>Eukaryota</taxon>
        <taxon>Fungi</taxon>
        <taxon>Dikarya</taxon>
        <taxon>Ascomycota</taxon>
        <taxon>Saccharomycotina</taxon>
        <taxon>Pichiomycetes</taxon>
        <taxon>Metschnikowiaceae</taxon>
        <taxon>Candidozyma</taxon>
    </lineage>
</organism>
<evidence type="ECO:0000256" key="7">
    <source>
        <dbReference type="ARBA" id="ARBA00022729"/>
    </source>
</evidence>
<evidence type="ECO:0000256" key="3">
    <source>
        <dbReference type="ARBA" id="ARBA00007447"/>
    </source>
</evidence>
<dbReference type="STRING" id="45357.A0A2V1AUS5"/>
<keyword evidence="17" id="KW-1185">Reference proteome</keyword>
<comment type="catalytic activity">
    <reaction evidence="1">
        <text>Preferential cleavage at the carboxyl of hydrophobic amino acids, but fails to cleave 15-Leu-|-Tyr-16, 16-Tyr-|-Leu-17 and 24-Phe-|-Phe-25 of insulin B chain. Activates trypsinogen, and degrades keratin.</text>
        <dbReference type="EC" id="3.4.23.24"/>
    </reaction>
</comment>
<keyword evidence="5" id="KW-0964">Secreted</keyword>
<evidence type="ECO:0000313" key="17">
    <source>
        <dbReference type="Proteomes" id="UP000244309"/>
    </source>
</evidence>
<accession>A0A2V1AUS5</accession>
<evidence type="ECO:0000259" key="15">
    <source>
        <dbReference type="PROSITE" id="PS51767"/>
    </source>
</evidence>
<feature type="active site" evidence="12">
    <location>
        <position position="283"/>
    </location>
</feature>
<dbReference type="PROSITE" id="PS51767">
    <property type="entry name" value="PEPTIDASE_A1"/>
    <property type="match status" value="1"/>
</dbReference>
<comment type="similarity">
    <text evidence="3 13">Belongs to the peptidase A1 family.</text>
</comment>
<evidence type="ECO:0000256" key="10">
    <source>
        <dbReference type="ARBA" id="ARBA00023145"/>
    </source>
</evidence>
<dbReference type="PROSITE" id="PS00141">
    <property type="entry name" value="ASP_PROTEASE"/>
    <property type="match status" value="1"/>
</dbReference>
<dbReference type="InterPro" id="IPR033121">
    <property type="entry name" value="PEPTIDASE_A1"/>
</dbReference>
<keyword evidence="10" id="KW-0865">Zymogen</keyword>
<sequence>MLPFLTSFSLALAVINALVIPQSDSGIVHKRNGSPLKMDFTIENFFDETVTTAQISSRAKALAAHLSGLSLSKRAESATLLNDRDISYLIDLKLGSSEQKVTVLLDTGSSDLWVNGPTIKDPKGGIFDPSKSSNIKHTGEEFFISYLDKSYAKGEYVTDEFGLGDGKKLLDNFQFAIVNQSSDNAQGVLGIADRNQLASKEPYDNLPWALQKAGLTPKASYSLYLGSRDSGKGSIIFGGIDTEKYEGDLAKYPVAGTRGLALNVKNAEIAGNTIDMDIEVLLDSGTSLNLWPQDVIDAVGKELHGNLTQGFYLVECEQPKDKYLTFDFGENKIKLSYQDLVWKTQGLCLLGVRPGINNTHIFGDVFLRSAYVYYDLSEREISIAQAKYTDASNIIEA</sequence>
<dbReference type="RefSeq" id="XP_025342837.1">
    <property type="nucleotide sequence ID" value="XM_025488175.1"/>
</dbReference>
<evidence type="ECO:0000256" key="8">
    <source>
        <dbReference type="ARBA" id="ARBA00022750"/>
    </source>
</evidence>
<dbReference type="AlphaFoldDB" id="A0A2V1AUS5"/>
<evidence type="ECO:0000256" key="11">
    <source>
        <dbReference type="ARBA" id="ARBA00023157"/>
    </source>
</evidence>
<dbReference type="SUPFAM" id="SSF50630">
    <property type="entry name" value="Acid proteases"/>
    <property type="match status" value="1"/>
</dbReference>
<dbReference type="OrthoDB" id="771136at2759"/>
<dbReference type="GO" id="GO:0006508">
    <property type="term" value="P:proteolysis"/>
    <property type="evidence" value="ECO:0007669"/>
    <property type="project" value="UniProtKB-KW"/>
</dbReference>
<dbReference type="EMBL" id="PKFO01000006">
    <property type="protein sequence ID" value="PVH21897.1"/>
    <property type="molecule type" value="Genomic_DNA"/>
</dbReference>
<dbReference type="GO" id="GO:0004190">
    <property type="term" value="F:aspartic-type endopeptidase activity"/>
    <property type="evidence" value="ECO:0007669"/>
    <property type="project" value="UniProtKB-KW"/>
</dbReference>
<reference evidence="16 17" key="1">
    <citation type="submission" date="2017-12" db="EMBL/GenBank/DDBJ databases">
        <title>Genome Sequence of a Multidrug-Resistant Candida haemulonii Isolate from a Patient with Chronic Leg Ulcers in Israel.</title>
        <authorList>
            <person name="Chow N.A."/>
            <person name="Gade L."/>
            <person name="Batra D."/>
            <person name="Rowe L.A."/>
            <person name="Ben-Ami R."/>
            <person name="Loparev V.N."/>
            <person name="Litvintseva A.P."/>
        </authorList>
    </citation>
    <scope>NUCLEOTIDE SEQUENCE [LARGE SCALE GENOMIC DNA]</scope>
    <source>
        <strain evidence="16 17">B11899</strain>
    </source>
</reference>
<evidence type="ECO:0000256" key="4">
    <source>
        <dbReference type="ARBA" id="ARBA00013207"/>
    </source>
</evidence>
<evidence type="ECO:0000256" key="5">
    <source>
        <dbReference type="ARBA" id="ARBA00022525"/>
    </source>
</evidence>
<dbReference type="PANTHER" id="PTHR47966">
    <property type="entry name" value="BETA-SITE APP-CLEAVING ENZYME, ISOFORM A-RELATED"/>
    <property type="match status" value="1"/>
</dbReference>